<dbReference type="EMBL" id="MFEJ01000011">
    <property type="protein sequence ID" value="OGE80479.1"/>
    <property type="molecule type" value="Genomic_DNA"/>
</dbReference>
<gene>
    <name evidence="3" type="ORF">A2660_01300</name>
</gene>
<organism evidence="3 4">
    <name type="scientific">Candidatus Doudnabacteria bacterium RIFCSPHIGHO2_01_FULL_45_18</name>
    <dbReference type="NCBI Taxonomy" id="1817823"/>
    <lineage>
        <taxon>Bacteria</taxon>
        <taxon>Candidatus Doudnaibacteriota</taxon>
    </lineage>
</organism>
<evidence type="ECO:0000256" key="2">
    <source>
        <dbReference type="SAM" id="MobiDB-lite"/>
    </source>
</evidence>
<dbReference type="PANTHER" id="PTHR33823">
    <property type="entry name" value="RNA POLYMERASE-BINDING TRANSCRIPTION FACTOR DKSA-RELATED"/>
    <property type="match status" value="1"/>
</dbReference>
<dbReference type="PANTHER" id="PTHR33823:SF4">
    <property type="entry name" value="GENERAL STRESS PROTEIN 16O"/>
    <property type="match status" value="1"/>
</dbReference>
<proteinExistence type="predicted"/>
<evidence type="ECO:0000256" key="1">
    <source>
        <dbReference type="PROSITE-ProRule" id="PRU00510"/>
    </source>
</evidence>
<protein>
    <submittedName>
        <fullName evidence="3">Uncharacterized protein</fullName>
    </submittedName>
</protein>
<dbReference type="AlphaFoldDB" id="A0A1F5NS33"/>
<feature type="region of interest" description="Disordered" evidence="2">
    <location>
        <begin position="28"/>
        <end position="54"/>
    </location>
</feature>
<evidence type="ECO:0000313" key="3">
    <source>
        <dbReference type="EMBL" id="OGE80479.1"/>
    </source>
</evidence>
<dbReference type="InterPro" id="IPR037187">
    <property type="entry name" value="DnaK_N"/>
</dbReference>
<dbReference type="Gene3D" id="1.20.120.910">
    <property type="entry name" value="DksA, coiled-coil domain"/>
    <property type="match status" value="1"/>
</dbReference>
<evidence type="ECO:0000313" key="4">
    <source>
        <dbReference type="Proteomes" id="UP000176233"/>
    </source>
</evidence>
<name>A0A1F5NS33_9BACT</name>
<comment type="caution">
    <text evidence="3">The sequence shown here is derived from an EMBL/GenBank/DDBJ whole genome shotgun (WGS) entry which is preliminary data.</text>
</comment>
<dbReference type="Proteomes" id="UP000176233">
    <property type="component" value="Unassembled WGS sequence"/>
</dbReference>
<comment type="caution">
    <text evidence="1">Lacks conserved residue(s) required for the propagation of feature annotation.</text>
</comment>
<dbReference type="PROSITE" id="PS51128">
    <property type="entry name" value="ZF_DKSA_2"/>
    <property type="match status" value="1"/>
</dbReference>
<reference evidence="3 4" key="1">
    <citation type="journal article" date="2016" name="Nat. Commun.">
        <title>Thousands of microbial genomes shed light on interconnected biogeochemical processes in an aquifer system.</title>
        <authorList>
            <person name="Anantharaman K."/>
            <person name="Brown C.T."/>
            <person name="Hug L.A."/>
            <person name="Sharon I."/>
            <person name="Castelle C.J."/>
            <person name="Probst A.J."/>
            <person name="Thomas B.C."/>
            <person name="Singh A."/>
            <person name="Wilkins M.J."/>
            <person name="Karaoz U."/>
            <person name="Brodie E.L."/>
            <person name="Williams K.H."/>
            <person name="Hubbard S.S."/>
            <person name="Banfield J.F."/>
        </authorList>
    </citation>
    <scope>NUCLEOTIDE SEQUENCE [LARGE SCALE GENOMIC DNA]</scope>
</reference>
<accession>A0A1F5NS33</accession>
<sequence length="118" mass="13292">MNMNKSLLEENKAKLLAEQKRLNAILARDTNVDPEIPGGHKPKFDELGSEEGENAHEVEQFQNDLSVAERLEQRLHKVEQALQRIADGTYGQCIQGDMIDEARMRAEPAADICIQHAK</sequence>
<dbReference type="SUPFAM" id="SSF109635">
    <property type="entry name" value="DnaK suppressor protein DksA, alpha-hairpin domain"/>
    <property type="match status" value="1"/>
</dbReference>